<sequence length="161" mass="17980">MLNFTTENLYLTCTEFLEQSSEKRLLILKELGIARYADFLTQMPLTEANVACVMRFFKDTSRVKFPNLMRADLSGLNLDGVNFIRGDLSGANLRGSRLLEADLLFANFTGADLRDGDLRGATLNETIWTNALVEGCNFGTGIGLTNEQRRDLKIRAASFND</sequence>
<dbReference type="Pfam" id="PF00805">
    <property type="entry name" value="Pentapeptide"/>
    <property type="match status" value="1"/>
</dbReference>
<dbReference type="EMBL" id="JAMPKK010000039">
    <property type="protein sequence ID" value="MEP0866232.1"/>
    <property type="molecule type" value="Genomic_DNA"/>
</dbReference>
<dbReference type="PANTHER" id="PTHR14136">
    <property type="entry name" value="BTB_POZ DOMAIN-CONTAINING PROTEIN KCTD9"/>
    <property type="match status" value="1"/>
</dbReference>
<comment type="caution">
    <text evidence="1">The sequence shown here is derived from an EMBL/GenBank/DDBJ whole genome shotgun (WGS) entry which is preliminary data.</text>
</comment>
<dbReference type="SUPFAM" id="SSF141571">
    <property type="entry name" value="Pentapeptide repeat-like"/>
    <property type="match status" value="1"/>
</dbReference>
<dbReference type="Proteomes" id="UP001442494">
    <property type="component" value="Unassembled WGS sequence"/>
</dbReference>
<name>A0ABV0JS56_9CYAN</name>
<organism evidence="1 2">
    <name type="scientific">Funiculus sociatus GB2-A5</name>
    <dbReference type="NCBI Taxonomy" id="2933946"/>
    <lineage>
        <taxon>Bacteria</taxon>
        <taxon>Bacillati</taxon>
        <taxon>Cyanobacteriota</taxon>
        <taxon>Cyanophyceae</taxon>
        <taxon>Coleofasciculales</taxon>
        <taxon>Coleofasciculaceae</taxon>
        <taxon>Funiculus</taxon>
    </lineage>
</organism>
<keyword evidence="2" id="KW-1185">Reference proteome</keyword>
<dbReference type="InterPro" id="IPR051082">
    <property type="entry name" value="Pentapeptide-BTB/POZ_domain"/>
</dbReference>
<dbReference type="PANTHER" id="PTHR14136:SF17">
    <property type="entry name" value="BTB_POZ DOMAIN-CONTAINING PROTEIN KCTD9"/>
    <property type="match status" value="1"/>
</dbReference>
<dbReference type="InterPro" id="IPR001646">
    <property type="entry name" value="5peptide_repeat"/>
</dbReference>
<evidence type="ECO:0000313" key="1">
    <source>
        <dbReference type="EMBL" id="MEP0866232.1"/>
    </source>
</evidence>
<evidence type="ECO:0000313" key="2">
    <source>
        <dbReference type="Proteomes" id="UP001442494"/>
    </source>
</evidence>
<protein>
    <submittedName>
        <fullName evidence="1">Pentapeptide repeat-containing protein</fullName>
    </submittedName>
</protein>
<dbReference type="Gene3D" id="2.160.20.80">
    <property type="entry name" value="E3 ubiquitin-protein ligase SopA"/>
    <property type="match status" value="1"/>
</dbReference>
<reference evidence="1 2" key="1">
    <citation type="submission" date="2022-04" db="EMBL/GenBank/DDBJ databases">
        <title>Positive selection, recombination, and allopatry shape intraspecific diversity of widespread and dominant cyanobacteria.</title>
        <authorList>
            <person name="Wei J."/>
            <person name="Shu W."/>
            <person name="Hu C."/>
        </authorList>
    </citation>
    <scope>NUCLEOTIDE SEQUENCE [LARGE SCALE GENOMIC DNA]</scope>
    <source>
        <strain evidence="1 2">GB2-A5</strain>
    </source>
</reference>
<gene>
    <name evidence="1" type="ORF">NDI37_17360</name>
</gene>
<dbReference type="RefSeq" id="WP_190426543.1">
    <property type="nucleotide sequence ID" value="NZ_JAMPKK010000039.1"/>
</dbReference>
<accession>A0ABV0JS56</accession>
<proteinExistence type="predicted"/>